<comment type="caution">
    <text evidence="6">The sequence shown here is derived from an EMBL/GenBank/DDBJ whole genome shotgun (WGS) entry which is preliminary data.</text>
</comment>
<keyword evidence="4" id="KW-0378">Hydrolase</keyword>
<sequence>MAILPYKFTGKNPYDMRIPCEHGNLCYDFDAIGTYLNQPEVQKELGVSKKWGSCNYAVNLLFAQAGDWMKNYQGLIPDLLADGIKVLIYAGDCDYICNWLGNMKWTQKLDWPHREEFVAAPNNDYKVNGEVMAKLRTSNGFSFMQVFNAGHMVPMDQPAVALQMVKDFTTGSLAEHAAVEDLLV</sequence>
<gene>
    <name evidence="6" type="ORF">PCOR1329_LOCUS37696</name>
</gene>
<dbReference type="Gene3D" id="3.40.50.1820">
    <property type="entry name" value="alpha/beta hydrolase"/>
    <property type="match status" value="1"/>
</dbReference>
<evidence type="ECO:0000313" key="7">
    <source>
        <dbReference type="Proteomes" id="UP001189429"/>
    </source>
</evidence>
<evidence type="ECO:0008006" key="8">
    <source>
        <dbReference type="Google" id="ProtNLM"/>
    </source>
</evidence>
<evidence type="ECO:0000256" key="1">
    <source>
        <dbReference type="ARBA" id="ARBA00009431"/>
    </source>
</evidence>
<evidence type="ECO:0000256" key="2">
    <source>
        <dbReference type="ARBA" id="ARBA00022645"/>
    </source>
</evidence>
<protein>
    <recommendedName>
        <fullName evidence="8">Carboxypeptidase</fullName>
    </recommendedName>
</protein>
<dbReference type="InterPro" id="IPR001563">
    <property type="entry name" value="Peptidase_S10"/>
</dbReference>
<keyword evidence="5" id="KW-0325">Glycoprotein</keyword>
<keyword evidence="3" id="KW-0645">Protease</keyword>
<dbReference type="SUPFAM" id="SSF53474">
    <property type="entry name" value="alpha/beta-Hydrolases"/>
    <property type="match status" value="1"/>
</dbReference>
<name>A0ABN9TC82_9DINO</name>
<dbReference type="PANTHER" id="PTHR11802">
    <property type="entry name" value="SERINE PROTEASE FAMILY S10 SERINE CARBOXYPEPTIDASE"/>
    <property type="match status" value="1"/>
</dbReference>
<dbReference type="PANTHER" id="PTHR11802:SF113">
    <property type="entry name" value="SERINE CARBOXYPEPTIDASE CTSA-4.1"/>
    <property type="match status" value="1"/>
</dbReference>
<keyword evidence="7" id="KW-1185">Reference proteome</keyword>
<evidence type="ECO:0000256" key="3">
    <source>
        <dbReference type="ARBA" id="ARBA00022670"/>
    </source>
</evidence>
<dbReference type="InterPro" id="IPR029058">
    <property type="entry name" value="AB_hydrolase_fold"/>
</dbReference>
<proteinExistence type="inferred from homology"/>
<evidence type="ECO:0000256" key="4">
    <source>
        <dbReference type="ARBA" id="ARBA00022801"/>
    </source>
</evidence>
<dbReference type="EMBL" id="CAUYUJ010014569">
    <property type="protein sequence ID" value="CAK0843311.1"/>
    <property type="molecule type" value="Genomic_DNA"/>
</dbReference>
<comment type="similarity">
    <text evidence="1">Belongs to the peptidase S10 family.</text>
</comment>
<dbReference type="Proteomes" id="UP001189429">
    <property type="component" value="Unassembled WGS sequence"/>
</dbReference>
<evidence type="ECO:0000313" key="6">
    <source>
        <dbReference type="EMBL" id="CAK0843311.1"/>
    </source>
</evidence>
<organism evidence="6 7">
    <name type="scientific">Prorocentrum cordatum</name>
    <dbReference type="NCBI Taxonomy" id="2364126"/>
    <lineage>
        <taxon>Eukaryota</taxon>
        <taxon>Sar</taxon>
        <taxon>Alveolata</taxon>
        <taxon>Dinophyceae</taxon>
        <taxon>Prorocentrales</taxon>
        <taxon>Prorocentraceae</taxon>
        <taxon>Prorocentrum</taxon>
    </lineage>
</organism>
<dbReference type="Pfam" id="PF00450">
    <property type="entry name" value="Peptidase_S10"/>
    <property type="match status" value="1"/>
</dbReference>
<accession>A0ABN9TC82</accession>
<evidence type="ECO:0000256" key="5">
    <source>
        <dbReference type="ARBA" id="ARBA00023180"/>
    </source>
</evidence>
<reference evidence="6" key="1">
    <citation type="submission" date="2023-10" db="EMBL/GenBank/DDBJ databases">
        <authorList>
            <person name="Chen Y."/>
            <person name="Shah S."/>
            <person name="Dougan E. K."/>
            <person name="Thang M."/>
            <person name="Chan C."/>
        </authorList>
    </citation>
    <scope>NUCLEOTIDE SEQUENCE [LARGE SCALE GENOMIC DNA]</scope>
</reference>
<keyword evidence="2" id="KW-0121">Carboxypeptidase</keyword>